<name>T1CAT4_9ZZZZ</name>
<reference evidence="5" key="2">
    <citation type="journal article" date="2014" name="ISME J.">
        <title>Microbial stratification in low pH oxic and suboxic macroscopic growths along an acid mine drainage.</title>
        <authorList>
            <person name="Mendez-Garcia C."/>
            <person name="Mesa V."/>
            <person name="Sprenger R.R."/>
            <person name="Richter M."/>
            <person name="Diez M.S."/>
            <person name="Solano J."/>
            <person name="Bargiela R."/>
            <person name="Golyshina O.V."/>
            <person name="Manteca A."/>
            <person name="Ramos J.L."/>
            <person name="Gallego J.R."/>
            <person name="Llorente I."/>
            <person name="Martins Dos Santos V.A."/>
            <person name="Jensen O.N."/>
            <person name="Pelaez A.I."/>
            <person name="Sanchez J."/>
            <person name="Ferrer M."/>
        </authorList>
    </citation>
    <scope>NUCLEOTIDE SEQUENCE</scope>
</reference>
<reference evidence="5" key="1">
    <citation type="submission" date="2013-08" db="EMBL/GenBank/DDBJ databases">
        <authorList>
            <person name="Mendez C."/>
            <person name="Richter M."/>
            <person name="Ferrer M."/>
            <person name="Sanchez J."/>
        </authorList>
    </citation>
    <scope>NUCLEOTIDE SEQUENCE</scope>
</reference>
<dbReference type="EMBL" id="AUZX01006450">
    <property type="protein sequence ID" value="EQD63605.1"/>
    <property type="molecule type" value="Genomic_DNA"/>
</dbReference>
<dbReference type="InterPro" id="IPR001892">
    <property type="entry name" value="Ribosomal_uS13"/>
</dbReference>
<dbReference type="Pfam" id="PF22525">
    <property type="entry name" value="H2TH_5"/>
    <property type="match status" value="1"/>
</dbReference>
<evidence type="ECO:0000256" key="1">
    <source>
        <dbReference type="ARBA" id="ARBA00008080"/>
    </source>
</evidence>
<dbReference type="GO" id="GO:1990904">
    <property type="term" value="C:ribonucleoprotein complex"/>
    <property type="evidence" value="ECO:0007669"/>
    <property type="project" value="UniProtKB-KW"/>
</dbReference>
<dbReference type="GO" id="GO:0005840">
    <property type="term" value="C:ribosome"/>
    <property type="evidence" value="ECO:0007669"/>
    <property type="project" value="UniProtKB-KW"/>
</dbReference>
<sequence>SSELLEKAPNDELIGKMKVASVLESLPGIGKVRSKKIMDAVGITETRRLQGLGVKQKQNLLEEASKA</sequence>
<dbReference type="AlphaFoldDB" id="T1CAT4"/>
<proteinExistence type="inferred from homology"/>
<keyword evidence="2" id="KW-0689">Ribosomal protein</keyword>
<evidence type="ECO:0000313" key="5">
    <source>
        <dbReference type="EMBL" id="EQD63605.1"/>
    </source>
</evidence>
<gene>
    <name evidence="5" type="ORF">B1A_09053</name>
</gene>
<dbReference type="InterPro" id="IPR055201">
    <property type="entry name" value="IHF-like_H2TH"/>
</dbReference>
<dbReference type="InterPro" id="IPR047806">
    <property type="entry name" value="IHF_actinobact"/>
</dbReference>
<protein>
    <submittedName>
        <fullName evidence="5">Integration host factor</fullName>
    </submittedName>
</protein>
<dbReference type="Gene3D" id="1.10.8.50">
    <property type="match status" value="1"/>
</dbReference>
<dbReference type="InterPro" id="IPR010979">
    <property type="entry name" value="Ribosomal_uS13-like_H2TH"/>
</dbReference>
<evidence type="ECO:0000256" key="3">
    <source>
        <dbReference type="ARBA" id="ARBA00023274"/>
    </source>
</evidence>
<organism evidence="5">
    <name type="scientific">mine drainage metagenome</name>
    <dbReference type="NCBI Taxonomy" id="410659"/>
    <lineage>
        <taxon>unclassified sequences</taxon>
        <taxon>metagenomes</taxon>
        <taxon>ecological metagenomes</taxon>
    </lineage>
</organism>
<dbReference type="GO" id="GO:0003735">
    <property type="term" value="F:structural constituent of ribosome"/>
    <property type="evidence" value="ECO:0007669"/>
    <property type="project" value="InterPro"/>
</dbReference>
<evidence type="ECO:0000256" key="2">
    <source>
        <dbReference type="ARBA" id="ARBA00022980"/>
    </source>
</evidence>
<evidence type="ECO:0000259" key="4">
    <source>
        <dbReference type="Pfam" id="PF22525"/>
    </source>
</evidence>
<keyword evidence="3" id="KW-0687">Ribonucleoprotein</keyword>
<feature type="non-terminal residue" evidence="5">
    <location>
        <position position="1"/>
    </location>
</feature>
<comment type="caution">
    <text evidence="5">The sequence shown here is derived from an EMBL/GenBank/DDBJ whole genome shotgun (WGS) entry which is preliminary data.</text>
</comment>
<dbReference type="GO" id="GO:0006412">
    <property type="term" value="P:translation"/>
    <property type="evidence" value="ECO:0007669"/>
    <property type="project" value="InterPro"/>
</dbReference>
<dbReference type="SUPFAM" id="SSF46946">
    <property type="entry name" value="S13-like H2TH domain"/>
    <property type="match status" value="1"/>
</dbReference>
<comment type="similarity">
    <text evidence="1">Belongs to the universal ribosomal protein uS13 family.</text>
</comment>
<feature type="domain" description="Integration host factor-like helix-two turn-helix" evidence="4">
    <location>
        <begin position="2"/>
        <end position="63"/>
    </location>
</feature>
<dbReference type="GO" id="GO:0003723">
    <property type="term" value="F:RNA binding"/>
    <property type="evidence" value="ECO:0007669"/>
    <property type="project" value="InterPro"/>
</dbReference>
<dbReference type="PIRSF" id="PIRSF002134">
    <property type="entry name" value="Ribosomal_S13"/>
    <property type="match status" value="1"/>
</dbReference>
<dbReference type="NCBIfam" id="NF041260">
    <property type="entry name" value="actino_IHF"/>
    <property type="match status" value="1"/>
</dbReference>
<accession>T1CAT4</accession>